<protein>
    <recommendedName>
        <fullName evidence="9">LSM2-LSM8 complex subunit LSM8</fullName>
    </recommendedName>
</protein>
<evidence type="ECO:0000256" key="9">
    <source>
        <dbReference type="RuleBase" id="RU365048"/>
    </source>
</evidence>
<dbReference type="Pfam" id="PF01423">
    <property type="entry name" value="LSM"/>
    <property type="match status" value="1"/>
</dbReference>
<evidence type="ECO:0000259" key="10">
    <source>
        <dbReference type="PROSITE" id="PS52002"/>
    </source>
</evidence>
<dbReference type="SMART" id="SM00651">
    <property type="entry name" value="Sm"/>
    <property type="match status" value="1"/>
</dbReference>
<dbReference type="GO" id="GO:0046540">
    <property type="term" value="C:U4/U6 x U5 tri-snRNP complex"/>
    <property type="evidence" value="ECO:0007669"/>
    <property type="project" value="UniProtKB-UniRule"/>
</dbReference>
<dbReference type="Gene3D" id="2.30.30.100">
    <property type="match status" value="1"/>
</dbReference>
<dbReference type="GO" id="GO:0005688">
    <property type="term" value="C:U6 snRNP"/>
    <property type="evidence" value="ECO:0007669"/>
    <property type="project" value="UniProtKB-UniRule"/>
</dbReference>
<gene>
    <name evidence="9" type="primary">LSM8</name>
    <name evidence="11" type="ORF">B0J11DRAFT_119058</name>
</gene>
<keyword evidence="7 9" id="KW-0539">Nucleus</keyword>
<keyword evidence="5 9" id="KW-0694">RNA-binding</keyword>
<comment type="subunit">
    <text evidence="9">LSm subunits form a heteromer with a doughnut shape.</text>
</comment>
<evidence type="ECO:0000256" key="5">
    <source>
        <dbReference type="ARBA" id="ARBA00022884"/>
    </source>
</evidence>
<evidence type="ECO:0000256" key="2">
    <source>
        <dbReference type="ARBA" id="ARBA00006850"/>
    </source>
</evidence>
<accession>A0A9P9DBL7</accession>
<reference evidence="11" key="1">
    <citation type="journal article" date="2021" name="Nat. Commun.">
        <title>Genetic determinants of endophytism in the Arabidopsis root mycobiome.</title>
        <authorList>
            <person name="Mesny F."/>
            <person name="Miyauchi S."/>
            <person name="Thiergart T."/>
            <person name="Pickel B."/>
            <person name="Atanasova L."/>
            <person name="Karlsson M."/>
            <person name="Huettel B."/>
            <person name="Barry K.W."/>
            <person name="Haridas S."/>
            <person name="Chen C."/>
            <person name="Bauer D."/>
            <person name="Andreopoulos W."/>
            <person name="Pangilinan J."/>
            <person name="LaButti K."/>
            <person name="Riley R."/>
            <person name="Lipzen A."/>
            <person name="Clum A."/>
            <person name="Drula E."/>
            <person name="Henrissat B."/>
            <person name="Kohler A."/>
            <person name="Grigoriev I.V."/>
            <person name="Martin F.M."/>
            <person name="Hacquard S."/>
        </authorList>
    </citation>
    <scope>NUCLEOTIDE SEQUENCE</scope>
    <source>
        <strain evidence="11">MPI-CAGE-CH-0243</strain>
    </source>
</reference>
<evidence type="ECO:0000256" key="7">
    <source>
        <dbReference type="ARBA" id="ARBA00023242"/>
    </source>
</evidence>
<dbReference type="GO" id="GO:0000398">
    <property type="term" value="P:mRNA splicing, via spliceosome"/>
    <property type="evidence" value="ECO:0007669"/>
    <property type="project" value="UniProtKB-UniRule"/>
</dbReference>
<dbReference type="InterPro" id="IPR010920">
    <property type="entry name" value="LSM_dom_sf"/>
</dbReference>
<evidence type="ECO:0000256" key="4">
    <source>
        <dbReference type="ARBA" id="ARBA00022728"/>
    </source>
</evidence>
<evidence type="ECO:0000313" key="11">
    <source>
        <dbReference type="EMBL" id="KAH7116168.1"/>
    </source>
</evidence>
<dbReference type="InterPro" id="IPR044642">
    <property type="entry name" value="PTHR15588"/>
</dbReference>
<evidence type="ECO:0000313" key="12">
    <source>
        <dbReference type="Proteomes" id="UP000700596"/>
    </source>
</evidence>
<proteinExistence type="inferred from homology"/>
<dbReference type="InterPro" id="IPR047575">
    <property type="entry name" value="Sm"/>
</dbReference>
<dbReference type="PROSITE" id="PS52002">
    <property type="entry name" value="SM"/>
    <property type="match status" value="1"/>
</dbReference>
<dbReference type="SUPFAM" id="SSF50182">
    <property type="entry name" value="Sm-like ribonucleoproteins"/>
    <property type="match status" value="1"/>
</dbReference>
<dbReference type="InterPro" id="IPR001163">
    <property type="entry name" value="Sm_dom_euk/arc"/>
</dbReference>
<evidence type="ECO:0000256" key="1">
    <source>
        <dbReference type="ARBA" id="ARBA00004123"/>
    </source>
</evidence>
<dbReference type="PANTHER" id="PTHR15588">
    <property type="entry name" value="LSM1"/>
    <property type="match status" value="1"/>
</dbReference>
<evidence type="ECO:0000256" key="8">
    <source>
        <dbReference type="ARBA" id="ARBA00023274"/>
    </source>
</evidence>
<comment type="subcellular location">
    <subcellularLocation>
        <location evidence="1 9">Nucleus</location>
    </subcellularLocation>
</comment>
<keyword evidence="8 9" id="KW-0687">Ribonucleoprotein</keyword>
<dbReference type="AlphaFoldDB" id="A0A9P9DBL7"/>
<comment type="function">
    <text evidence="9">Plays role in pre-mRNA splicing as component of the U4/U6-U5 tri-snRNP complex that is involved in spliceosome assembly, and as component of the precatalytic spliceosome (spliceosome B complex). The heptameric LSM2-8 complex binds specifically to the 3'-terminal U-tract of U6 snRNA.</text>
</comment>
<keyword evidence="4 9" id="KW-0747">Spliceosome</keyword>
<feature type="domain" description="Sm" evidence="10">
    <location>
        <begin position="1"/>
        <end position="78"/>
    </location>
</feature>
<evidence type="ECO:0000256" key="3">
    <source>
        <dbReference type="ARBA" id="ARBA00022664"/>
    </source>
</evidence>
<dbReference type="EMBL" id="JAGMWT010000015">
    <property type="protein sequence ID" value="KAH7116168.1"/>
    <property type="molecule type" value="Genomic_DNA"/>
</dbReference>
<keyword evidence="6 9" id="KW-0508">mRNA splicing</keyword>
<dbReference type="CDD" id="cd01727">
    <property type="entry name" value="LSm8"/>
    <property type="match status" value="1"/>
</dbReference>
<dbReference type="OrthoDB" id="422364at2759"/>
<dbReference type="FunFam" id="2.30.30.100:FF:000027">
    <property type="entry name" value="U6 snRNA-associated Sm-like protein LSm8"/>
    <property type="match status" value="1"/>
</dbReference>
<sequence>MALNAYLNKKVTILTTDGRSMVGTLMSCDNSMNIVLSDAVERIIRPADETGHSSEEVPLGLYIVRGDTVAVCGKIDEEIDGQIDWGKVHGDPIGGTKHA</sequence>
<dbReference type="PANTHER" id="PTHR15588:SF9">
    <property type="entry name" value="U6 SNRNA-ASSOCIATED SM-LIKE PROTEIN LSM8"/>
    <property type="match status" value="1"/>
</dbReference>
<keyword evidence="3 9" id="KW-0507">mRNA processing</keyword>
<keyword evidence="12" id="KW-1185">Reference proteome</keyword>
<name>A0A9P9DBL7_9PLEO</name>
<comment type="similarity">
    <text evidence="2 9">Belongs to the snRNP Sm proteins family.</text>
</comment>
<dbReference type="InterPro" id="IPR034103">
    <property type="entry name" value="Lsm8"/>
</dbReference>
<dbReference type="GO" id="GO:0071011">
    <property type="term" value="C:precatalytic spliceosome"/>
    <property type="evidence" value="ECO:0007669"/>
    <property type="project" value="TreeGrafter"/>
</dbReference>
<organism evidence="11 12">
    <name type="scientific">Dendryphion nanum</name>
    <dbReference type="NCBI Taxonomy" id="256645"/>
    <lineage>
        <taxon>Eukaryota</taxon>
        <taxon>Fungi</taxon>
        <taxon>Dikarya</taxon>
        <taxon>Ascomycota</taxon>
        <taxon>Pezizomycotina</taxon>
        <taxon>Dothideomycetes</taxon>
        <taxon>Pleosporomycetidae</taxon>
        <taxon>Pleosporales</taxon>
        <taxon>Torulaceae</taxon>
        <taxon>Dendryphion</taxon>
    </lineage>
</organism>
<dbReference type="GO" id="GO:0003729">
    <property type="term" value="F:mRNA binding"/>
    <property type="evidence" value="ECO:0007669"/>
    <property type="project" value="TreeGrafter"/>
</dbReference>
<dbReference type="Proteomes" id="UP000700596">
    <property type="component" value="Unassembled WGS sequence"/>
</dbReference>
<evidence type="ECO:0000256" key="6">
    <source>
        <dbReference type="ARBA" id="ARBA00023187"/>
    </source>
</evidence>
<comment type="caution">
    <text evidence="11">The sequence shown here is derived from an EMBL/GenBank/DDBJ whole genome shotgun (WGS) entry which is preliminary data.</text>
</comment>